<dbReference type="KEGG" id="hbu:Hbut_1446"/>
<dbReference type="Pfam" id="PF09970">
    <property type="entry name" value="DUF2204"/>
    <property type="match status" value="1"/>
</dbReference>
<dbReference type="HOGENOM" id="CLU_120784_0_0_2"/>
<protein>
    <submittedName>
        <fullName evidence="1">Conserved crenarchaeal protein</fullName>
    </submittedName>
</protein>
<gene>
    <name evidence="1" type="ordered locus">Hbut_1446</name>
</gene>
<dbReference type="Proteomes" id="UP000002593">
    <property type="component" value="Chromosome"/>
</dbReference>
<dbReference type="OrthoDB" id="26089at2157"/>
<dbReference type="Gene3D" id="3.30.460.40">
    <property type="match status" value="1"/>
</dbReference>
<proteinExistence type="predicted"/>
<evidence type="ECO:0000313" key="1">
    <source>
        <dbReference type="EMBL" id="ABM81270.1"/>
    </source>
</evidence>
<name>A2BMQ9_HYPBU</name>
<accession>A2BMQ9</accession>
<dbReference type="eggNOG" id="arCOG04119">
    <property type="taxonomic scope" value="Archaea"/>
</dbReference>
<keyword evidence="2" id="KW-1185">Reference proteome</keyword>
<dbReference type="AlphaFoldDB" id="A2BMQ9"/>
<evidence type="ECO:0000313" key="2">
    <source>
        <dbReference type="Proteomes" id="UP000002593"/>
    </source>
</evidence>
<dbReference type="EnsemblBacteria" id="ABM81270">
    <property type="protein sequence ID" value="ABM81270"/>
    <property type="gene ID" value="Hbut_1446"/>
</dbReference>
<organism evidence="1 2">
    <name type="scientific">Hyperthermus butylicus (strain DSM 5456 / JCM 9403 / PLM1-5)</name>
    <dbReference type="NCBI Taxonomy" id="415426"/>
    <lineage>
        <taxon>Archaea</taxon>
        <taxon>Thermoproteota</taxon>
        <taxon>Thermoprotei</taxon>
        <taxon>Desulfurococcales</taxon>
        <taxon>Pyrodictiaceae</taxon>
        <taxon>Hyperthermus</taxon>
    </lineage>
</organism>
<reference evidence="1 2" key="1">
    <citation type="journal article" date="2007" name="Archaea">
        <title>The genome of Hyperthermus butylicus: a sulfur-reducing, peptide fermenting, neutrophilic Crenarchaeote growing up to 108 degrees C.</title>
        <authorList>
            <person name="Brugger K."/>
            <person name="Chen L."/>
            <person name="Stark M."/>
            <person name="Zibat A."/>
            <person name="Redder P."/>
            <person name="Ruepp A."/>
            <person name="Awayez M."/>
            <person name="She Q."/>
            <person name="Garrett R.A."/>
            <person name="Klenk H.P."/>
        </authorList>
    </citation>
    <scope>NUCLEOTIDE SEQUENCE [LARGE SCALE GENOMIC DNA]</scope>
    <source>
        <strain evidence="2">DSM 5456 / JCM 9403 / PLM1-5</strain>
    </source>
</reference>
<dbReference type="RefSeq" id="WP_011822588.1">
    <property type="nucleotide sequence ID" value="NC_008818.1"/>
</dbReference>
<dbReference type="InterPro" id="IPR043519">
    <property type="entry name" value="NT_sf"/>
</dbReference>
<dbReference type="GeneID" id="4782908"/>
<dbReference type="SUPFAM" id="SSF81301">
    <property type="entry name" value="Nucleotidyltransferase"/>
    <property type="match status" value="1"/>
</dbReference>
<dbReference type="InterPro" id="IPR018700">
    <property type="entry name" value="DUF2204"/>
</dbReference>
<sequence length="190" mass="22077">MAYTLNDLSWLFRKLQEHGIKGVVIGSTVIELALRRKSFEDDVDVFALEPSPLIEEDFYRSVAEREDWQVSYTALGTPKFIVKLPSGEEVIVEFYENIHDFYVPPEILEQAPKKSIGGVEIRVIRPEDYIVLKAKAAREPDIEDLRIIREYIDEGKLKIDERIVKRDIELLPEEEQGFVVNKLRELGFRV</sequence>
<dbReference type="EMBL" id="CP000493">
    <property type="protein sequence ID" value="ABM81270.1"/>
    <property type="molecule type" value="Genomic_DNA"/>
</dbReference>